<organism evidence="1 2">
    <name type="scientific">Ignatzschineria larvae DSM 13226</name>
    <dbReference type="NCBI Taxonomy" id="1111732"/>
    <lineage>
        <taxon>Bacteria</taxon>
        <taxon>Pseudomonadati</taxon>
        <taxon>Pseudomonadota</taxon>
        <taxon>Gammaproteobacteria</taxon>
        <taxon>Cardiobacteriales</taxon>
        <taxon>Ignatzschineriaceae</taxon>
        <taxon>Ignatzschineria</taxon>
    </lineage>
</organism>
<evidence type="ECO:0000313" key="1">
    <source>
        <dbReference type="EMBL" id="WZW87354.1"/>
    </source>
</evidence>
<evidence type="ECO:0000313" key="2">
    <source>
        <dbReference type="Proteomes" id="UP001449178"/>
    </source>
</evidence>
<dbReference type="InterPro" id="IPR052891">
    <property type="entry name" value="DNA-3mA_glycosylase"/>
</dbReference>
<dbReference type="EMBL" id="CP150637">
    <property type="protein sequence ID" value="WZW87354.1"/>
    <property type="molecule type" value="Genomic_DNA"/>
</dbReference>
<dbReference type="Proteomes" id="UP001449178">
    <property type="component" value="Chromosome"/>
</dbReference>
<keyword evidence="1" id="KW-0326">Glycosidase</keyword>
<protein>
    <submittedName>
        <fullName evidence="1">DNA-3-methyladenine glycosylase I</fullName>
        <ecNumber evidence="1">3.2.2.20</ecNumber>
    </submittedName>
</protein>
<name>A0ABZ3BYE8_9GAMM</name>
<dbReference type="Pfam" id="PF03352">
    <property type="entry name" value="Adenine_glyco"/>
    <property type="match status" value="1"/>
</dbReference>
<dbReference type="InterPro" id="IPR005019">
    <property type="entry name" value="Adenine_glyco"/>
</dbReference>
<dbReference type="Gene3D" id="1.10.340.30">
    <property type="entry name" value="Hypothetical protein, domain 2"/>
    <property type="match status" value="1"/>
</dbReference>
<dbReference type="EC" id="3.2.2.20" evidence="1"/>
<dbReference type="RefSeq" id="WP_169727756.1">
    <property type="nucleotide sequence ID" value="NZ_AZOD01000002.1"/>
</dbReference>
<dbReference type="PANTHER" id="PTHR30037">
    <property type="entry name" value="DNA-3-METHYLADENINE GLYCOSYLASE 1"/>
    <property type="match status" value="1"/>
</dbReference>
<keyword evidence="2" id="KW-1185">Reference proteome</keyword>
<dbReference type="GO" id="GO:0008725">
    <property type="term" value="F:DNA-3-methyladenine glycosylase activity"/>
    <property type="evidence" value="ECO:0007669"/>
    <property type="project" value="UniProtKB-EC"/>
</dbReference>
<dbReference type="InterPro" id="IPR011257">
    <property type="entry name" value="DNA_glycosylase"/>
</dbReference>
<proteinExistence type="predicted"/>
<gene>
    <name evidence="1" type="ORF">WMO13_08275</name>
</gene>
<keyword evidence="1" id="KW-0378">Hydrolase</keyword>
<accession>A0ABZ3BYE8</accession>
<dbReference type="PANTHER" id="PTHR30037:SF4">
    <property type="entry name" value="DNA-3-METHYLADENINE GLYCOSYLASE I"/>
    <property type="match status" value="1"/>
</dbReference>
<sequence length="200" mass="23036">MSKGVERGEKSIIHRCRWCGAQPLYQAYHDDEWGNPNKSESELWELFALETQHAGLSWWTVLSKREAYRKAFRGFDPLLMSQMDDVDIEQLMQNAGIIRNRLKISAMIHNAERYLSFCQQYRSFSDYFWGKVGGKPIINVYQPEALSPITTPLSDEIAKELKKFGFKFFGSRTAYAFLQAAGMVYDHLAECDLSADKIAD</sequence>
<dbReference type="SUPFAM" id="SSF48150">
    <property type="entry name" value="DNA-glycosylase"/>
    <property type="match status" value="1"/>
</dbReference>
<reference evidence="1 2" key="1">
    <citation type="submission" date="2024-03" db="EMBL/GenBank/DDBJ databases">
        <title>Complete Genome Sequence and Annotation of Ignatzschineria larvae DSM 13226.</title>
        <authorList>
            <person name="Cantrell E."/>
            <person name="Burcham Z.M."/>
        </authorList>
    </citation>
    <scope>NUCLEOTIDE SEQUENCE [LARGE SCALE GENOMIC DNA]</scope>
    <source>
        <strain evidence="1 2">DSM 13226</strain>
    </source>
</reference>